<protein>
    <submittedName>
        <fullName evidence="10">ABC transporter permease</fullName>
    </submittedName>
</protein>
<comment type="caution">
    <text evidence="10">The sequence shown here is derived from an EMBL/GenBank/DDBJ whole genome shotgun (WGS) entry which is preliminary data.</text>
</comment>
<accession>A0A943YY55</accession>
<evidence type="ECO:0000313" key="10">
    <source>
        <dbReference type="EMBL" id="MBS6939992.1"/>
    </source>
</evidence>
<feature type="transmembrane region" description="Helical" evidence="7">
    <location>
        <begin position="95"/>
        <end position="119"/>
    </location>
</feature>
<dbReference type="PANTHER" id="PTHR43386">
    <property type="entry name" value="OLIGOPEPTIDE TRANSPORT SYSTEM PERMEASE PROTEIN APPC"/>
    <property type="match status" value="1"/>
</dbReference>
<dbReference type="AlphaFoldDB" id="A0A943YY55"/>
<dbReference type="InterPro" id="IPR050366">
    <property type="entry name" value="BP-dependent_transpt_permease"/>
</dbReference>
<feature type="transmembrane region" description="Helical" evidence="7">
    <location>
        <begin position="126"/>
        <end position="148"/>
    </location>
</feature>
<sequence>MRSDARPSSFARKPAPLHAPVRRRVPSRKKTFVATAVSLAVLTCVVVAGVLLADASVQTDMDARSLSPSAEHIFGTDRLGHDMLVRTVAGLAQSVLIGLLAAGASACVALVLGCAAALGGRKADAAITWLIDLMLGIPHIVLLILISYAMGKGFLGVVAGIALTHWPSLARVVRAEVLQVKNAPYVSLARKLGASRLRIALRHVLPHVLPQFIVGSILLFPHAVLHEASITFLGFGLSPESAAIGIILSESMSYLSAGMWWLAVFPGIALVATVMLFDTVGQGLRRLVDSSSAQE</sequence>
<dbReference type="InterPro" id="IPR035906">
    <property type="entry name" value="MetI-like_sf"/>
</dbReference>
<feature type="transmembrane region" description="Helical" evidence="7">
    <location>
        <begin position="32"/>
        <end position="53"/>
    </location>
</feature>
<evidence type="ECO:0000256" key="8">
    <source>
        <dbReference type="SAM" id="MobiDB-lite"/>
    </source>
</evidence>
<evidence type="ECO:0000256" key="2">
    <source>
        <dbReference type="ARBA" id="ARBA00022448"/>
    </source>
</evidence>
<organism evidence="10 11">
    <name type="scientific">Slackia piriformis</name>
    <dbReference type="NCBI Taxonomy" id="626934"/>
    <lineage>
        <taxon>Bacteria</taxon>
        <taxon>Bacillati</taxon>
        <taxon>Actinomycetota</taxon>
        <taxon>Coriobacteriia</taxon>
        <taxon>Eggerthellales</taxon>
        <taxon>Eggerthellaceae</taxon>
        <taxon>Slackia</taxon>
    </lineage>
</organism>
<keyword evidence="6 7" id="KW-0472">Membrane</keyword>
<dbReference type="CDD" id="cd06261">
    <property type="entry name" value="TM_PBP2"/>
    <property type="match status" value="1"/>
</dbReference>
<dbReference type="SUPFAM" id="SSF161098">
    <property type="entry name" value="MetI-like"/>
    <property type="match status" value="1"/>
</dbReference>
<feature type="region of interest" description="Disordered" evidence="8">
    <location>
        <begin position="1"/>
        <end position="21"/>
    </location>
</feature>
<dbReference type="PROSITE" id="PS50928">
    <property type="entry name" value="ABC_TM1"/>
    <property type="match status" value="1"/>
</dbReference>
<feature type="transmembrane region" description="Helical" evidence="7">
    <location>
        <begin position="154"/>
        <end position="173"/>
    </location>
</feature>
<keyword evidence="5 7" id="KW-1133">Transmembrane helix</keyword>
<dbReference type="PANTHER" id="PTHR43386:SF23">
    <property type="entry name" value="ABC TRANSPORTER"/>
    <property type="match status" value="1"/>
</dbReference>
<evidence type="ECO:0000256" key="5">
    <source>
        <dbReference type="ARBA" id="ARBA00022989"/>
    </source>
</evidence>
<feature type="transmembrane region" description="Helical" evidence="7">
    <location>
        <begin position="204"/>
        <end position="224"/>
    </location>
</feature>
<evidence type="ECO:0000256" key="7">
    <source>
        <dbReference type="RuleBase" id="RU363032"/>
    </source>
</evidence>
<evidence type="ECO:0000313" key="11">
    <source>
        <dbReference type="Proteomes" id="UP000727506"/>
    </source>
</evidence>
<comment type="subcellular location">
    <subcellularLocation>
        <location evidence="1 7">Cell membrane</location>
        <topology evidence="1 7">Multi-pass membrane protein</topology>
    </subcellularLocation>
</comment>
<evidence type="ECO:0000256" key="1">
    <source>
        <dbReference type="ARBA" id="ARBA00004651"/>
    </source>
</evidence>
<evidence type="ECO:0000256" key="3">
    <source>
        <dbReference type="ARBA" id="ARBA00022475"/>
    </source>
</evidence>
<dbReference type="GO" id="GO:0005886">
    <property type="term" value="C:plasma membrane"/>
    <property type="evidence" value="ECO:0007669"/>
    <property type="project" value="UniProtKB-SubCell"/>
</dbReference>
<dbReference type="EMBL" id="JAGZSV010000004">
    <property type="protein sequence ID" value="MBS6939992.1"/>
    <property type="molecule type" value="Genomic_DNA"/>
</dbReference>
<feature type="transmembrane region" description="Helical" evidence="7">
    <location>
        <begin position="260"/>
        <end position="277"/>
    </location>
</feature>
<name>A0A943YY55_9ACTN</name>
<keyword evidence="3" id="KW-1003">Cell membrane</keyword>
<dbReference type="Proteomes" id="UP000727506">
    <property type="component" value="Unassembled WGS sequence"/>
</dbReference>
<evidence type="ECO:0000256" key="6">
    <source>
        <dbReference type="ARBA" id="ARBA00023136"/>
    </source>
</evidence>
<evidence type="ECO:0000256" key="4">
    <source>
        <dbReference type="ARBA" id="ARBA00022692"/>
    </source>
</evidence>
<reference evidence="10" key="1">
    <citation type="submission" date="2021-02" db="EMBL/GenBank/DDBJ databases">
        <title>Infant gut strain persistence is associated with maternal origin, phylogeny, and functional potential including surface adhesion and iron acquisition.</title>
        <authorList>
            <person name="Lou Y.C."/>
        </authorList>
    </citation>
    <scope>NUCLEOTIDE SEQUENCE</scope>
    <source>
        <strain evidence="10">L2_039_000G1_dasL2_039_000G1_concoct_11</strain>
    </source>
</reference>
<proteinExistence type="inferred from homology"/>
<dbReference type="Gene3D" id="1.10.3720.10">
    <property type="entry name" value="MetI-like"/>
    <property type="match status" value="1"/>
</dbReference>
<dbReference type="InterPro" id="IPR000515">
    <property type="entry name" value="MetI-like"/>
</dbReference>
<comment type="similarity">
    <text evidence="7">Belongs to the binding-protein-dependent transport system permease family.</text>
</comment>
<gene>
    <name evidence="10" type="ORF">KH142_00615</name>
</gene>
<keyword evidence="4 7" id="KW-0812">Transmembrane</keyword>
<dbReference type="GO" id="GO:0055085">
    <property type="term" value="P:transmembrane transport"/>
    <property type="evidence" value="ECO:0007669"/>
    <property type="project" value="InterPro"/>
</dbReference>
<dbReference type="Pfam" id="PF00528">
    <property type="entry name" value="BPD_transp_1"/>
    <property type="match status" value="1"/>
</dbReference>
<keyword evidence="2 7" id="KW-0813">Transport</keyword>
<feature type="domain" description="ABC transmembrane type-1" evidence="9">
    <location>
        <begin position="91"/>
        <end position="281"/>
    </location>
</feature>
<evidence type="ECO:0000259" key="9">
    <source>
        <dbReference type="PROSITE" id="PS50928"/>
    </source>
</evidence>